<dbReference type="PANTHER" id="PTHR11099:SF0">
    <property type="entry name" value="VACUOLAR PROTEIN SORTING-ASSOCIATED PROTEIN 35"/>
    <property type="match status" value="1"/>
</dbReference>
<dbReference type="OrthoDB" id="10258141at2759"/>
<dbReference type="AlphaFoldDB" id="A0A1Y2HTK6"/>
<comment type="subcellular location">
    <subcellularLocation>
        <location evidence="1">Membrane</location>
        <topology evidence="1">Peripheral membrane protein</topology>
    </subcellularLocation>
</comment>
<evidence type="ECO:0000256" key="6">
    <source>
        <dbReference type="SAM" id="MobiDB-lite"/>
    </source>
</evidence>
<dbReference type="GO" id="GO:0005829">
    <property type="term" value="C:cytosol"/>
    <property type="evidence" value="ECO:0007669"/>
    <property type="project" value="GOC"/>
</dbReference>
<dbReference type="EMBL" id="MCFL01000011">
    <property type="protein sequence ID" value="ORZ37859.1"/>
    <property type="molecule type" value="Genomic_DNA"/>
</dbReference>
<sequence>MSTSDLLAPPEEQVRIMGEALARIKAHAFYMKKSLEADRTLEAIKHAIEMAAELRIGSLTPKHYYELYMMAFDNLRYLASLLTDAHRARRANLAELYELVQYSTTIVPRLYLMITVGAAYMPIGETPIKIILRDLIDMTRGVQHPVRGLFLRHYLSSMTKDYLPDGDTLEVPRIPSPAVPAPVGSDVPPEGVVLGNGGEQQATELAAVVPVHDAEDDEENKPLVGGTSPDRDRGVTAESVGADSTKAQHVPSIISPDEGNAPQPTNSTTDAAAAATATSSSSSTAAAPTSASDQLKSSASTGAAADGTPAVPFHGTVDDSIGFVMQNFVEMNKLWVRLQHQGATKDRERREVERRELRILVGTNIVRLSQLQAVDLPVYQHKILPPILEQIISCRDVIAQEYLMEVIIQVFPDTFHLRTLEPILAVTAQLQPQVNIKQIIVALIDRLRAYAADQQEKAAARAAASASTATDGETAGEASTAAPTTNAADEDDDDEGIPENLHLFEVFWTQISQVITARPDLGLPDISSLLLSLIQLSVACYPDQISYVDQILRFAREQVAKYLGTSELANAVTVANLQALLLAPLQPPKGITGVGALPGRPIVWLLQLPNDAQAFRDLLALQPYSTRHAVALYMINHLVRQRAVISTEAHLLALLDCLQVMIKDQKDAPLWKNTGMFVDRESLGMLQQYMGAGGGQQQVPEEVQKRREQLDELGLEQALVAKFVALVGNEDTIVHAQLLTVARKYLTEGGGFRLKHTFPSLLTQAVRLIDRVLAKYAPLLVADANGLPPASPPTSATEAQTKRNHELMNLFKFMHQLIMNIQHKSDDVVLATHLFLVAARSADSAGLEEIAYEFFVSALTVYEECINDSRVQFHVLTAVVNTLIESRVFAVDNFDTLATKCTLHASRLLKRPDQCRAVVMCSHLFWSSVEKYREAKRVLECLQKALKFADACLDSVMNVELLIETLARYIYFYEKGCPVITPKYINSLLELIATNLSNLHDAGGPDGVSDFSNSQSNGTTTLAVGGPGNGMMGRGFSTSSLVGLEVGGGGESGTQTSPLLAVTNHFKRTCTMLRERQANPPRSLGEQVGPFYHEIVVPRVPY</sequence>
<evidence type="ECO:0000256" key="3">
    <source>
        <dbReference type="ARBA" id="ARBA00022448"/>
    </source>
</evidence>
<reference evidence="7 8" key="1">
    <citation type="submission" date="2016-07" db="EMBL/GenBank/DDBJ databases">
        <title>Pervasive Adenine N6-methylation of Active Genes in Fungi.</title>
        <authorList>
            <consortium name="DOE Joint Genome Institute"/>
            <person name="Mondo S.J."/>
            <person name="Dannebaum R.O."/>
            <person name="Kuo R.C."/>
            <person name="Labutti K."/>
            <person name="Haridas S."/>
            <person name="Kuo A."/>
            <person name="Salamov A."/>
            <person name="Ahrendt S.R."/>
            <person name="Lipzen A."/>
            <person name="Sullivan W."/>
            <person name="Andreopoulos W.B."/>
            <person name="Clum A."/>
            <person name="Lindquist E."/>
            <person name="Daum C."/>
            <person name="Ramamoorthy G.K."/>
            <person name="Gryganskyi A."/>
            <person name="Culley D."/>
            <person name="Magnuson J.K."/>
            <person name="James T.Y."/>
            <person name="O'Malley M.A."/>
            <person name="Stajich J.E."/>
            <person name="Spatafora J.W."/>
            <person name="Visel A."/>
            <person name="Grigoriev I.V."/>
        </authorList>
    </citation>
    <scope>NUCLEOTIDE SEQUENCE [LARGE SCALE GENOMIC DNA]</scope>
    <source>
        <strain evidence="7 8">PL171</strain>
    </source>
</reference>
<dbReference type="GO" id="GO:0030906">
    <property type="term" value="C:retromer, cargo-selective complex"/>
    <property type="evidence" value="ECO:0007669"/>
    <property type="project" value="InterPro"/>
</dbReference>
<accession>A0A1Y2HTK6</accession>
<feature type="region of interest" description="Disordered" evidence="6">
    <location>
        <begin position="463"/>
        <end position="495"/>
    </location>
</feature>
<feature type="compositionally biased region" description="Low complexity" evidence="6">
    <location>
        <begin position="463"/>
        <end position="487"/>
    </location>
</feature>
<comment type="caution">
    <text evidence="7">The sequence shown here is derived from an EMBL/GenBank/DDBJ whole genome shotgun (WGS) entry which is preliminary data.</text>
</comment>
<proteinExistence type="inferred from homology"/>
<evidence type="ECO:0000256" key="1">
    <source>
        <dbReference type="ARBA" id="ARBA00004170"/>
    </source>
</evidence>
<keyword evidence="8" id="KW-1185">Reference proteome</keyword>
<dbReference type="Gene3D" id="1.25.40.660">
    <property type="entry name" value="Vacuolar protein sorting-associated protein 35, helical subcomplex Vps35-C"/>
    <property type="match status" value="1"/>
</dbReference>
<dbReference type="InterPro" id="IPR042491">
    <property type="entry name" value="Vps35_C"/>
</dbReference>
<evidence type="ECO:0000256" key="2">
    <source>
        <dbReference type="ARBA" id="ARBA00006536"/>
    </source>
</evidence>
<dbReference type="PANTHER" id="PTHR11099">
    <property type="entry name" value="VACUOLAR SORTING PROTEIN 35"/>
    <property type="match status" value="1"/>
</dbReference>
<evidence type="ECO:0000256" key="5">
    <source>
        <dbReference type="ARBA" id="ARBA00023136"/>
    </source>
</evidence>
<feature type="compositionally biased region" description="Low complexity" evidence="6">
    <location>
        <begin position="267"/>
        <end position="309"/>
    </location>
</feature>
<organism evidence="7 8">
    <name type="scientific">Catenaria anguillulae PL171</name>
    <dbReference type="NCBI Taxonomy" id="765915"/>
    <lineage>
        <taxon>Eukaryota</taxon>
        <taxon>Fungi</taxon>
        <taxon>Fungi incertae sedis</taxon>
        <taxon>Blastocladiomycota</taxon>
        <taxon>Blastocladiomycetes</taxon>
        <taxon>Blastocladiales</taxon>
        <taxon>Catenariaceae</taxon>
        <taxon>Catenaria</taxon>
    </lineage>
</organism>
<dbReference type="GO" id="GO:0005770">
    <property type="term" value="C:late endosome"/>
    <property type="evidence" value="ECO:0007669"/>
    <property type="project" value="TreeGrafter"/>
</dbReference>
<dbReference type="Proteomes" id="UP000193411">
    <property type="component" value="Unassembled WGS sequence"/>
</dbReference>
<dbReference type="STRING" id="765915.A0A1Y2HTK6"/>
<dbReference type="GO" id="GO:0042147">
    <property type="term" value="P:retrograde transport, endosome to Golgi"/>
    <property type="evidence" value="ECO:0007669"/>
    <property type="project" value="InterPro"/>
</dbReference>
<dbReference type="Pfam" id="PF03635">
    <property type="entry name" value="Vps35"/>
    <property type="match status" value="2"/>
</dbReference>
<name>A0A1Y2HTK6_9FUNG</name>
<keyword evidence="5" id="KW-0472">Membrane</keyword>
<keyword evidence="4" id="KW-0653">Protein transport</keyword>
<keyword evidence="3" id="KW-0813">Transport</keyword>
<protein>
    <submittedName>
        <fullName evidence="7">Vacuolar protein sorting-associated protein 35-domain-containing protein</fullName>
    </submittedName>
</protein>
<dbReference type="InterPro" id="IPR005378">
    <property type="entry name" value="Vps35"/>
</dbReference>
<dbReference type="GO" id="GO:0006886">
    <property type="term" value="P:intracellular protein transport"/>
    <property type="evidence" value="ECO:0007669"/>
    <property type="project" value="TreeGrafter"/>
</dbReference>
<evidence type="ECO:0000256" key="4">
    <source>
        <dbReference type="ARBA" id="ARBA00022927"/>
    </source>
</evidence>
<evidence type="ECO:0000313" key="7">
    <source>
        <dbReference type="EMBL" id="ORZ37859.1"/>
    </source>
</evidence>
<feature type="region of interest" description="Disordered" evidence="6">
    <location>
        <begin position="211"/>
        <end position="309"/>
    </location>
</feature>
<evidence type="ECO:0000313" key="8">
    <source>
        <dbReference type="Proteomes" id="UP000193411"/>
    </source>
</evidence>
<gene>
    <name evidence="7" type="ORF">BCR44DRAFT_57518</name>
</gene>
<comment type="similarity">
    <text evidence="2">Belongs to the VPS35 family.</text>
</comment>